<comment type="caution">
    <text evidence="1">The sequence shown here is derived from an EMBL/GenBank/DDBJ whole genome shotgun (WGS) entry which is preliminary data.</text>
</comment>
<evidence type="ECO:0000313" key="1">
    <source>
        <dbReference type="EMBL" id="TGZ47946.1"/>
    </source>
</evidence>
<sequence>LYKKHETSEFRDRPIPPLDLTVWSGFRIHCSSSKWNFSNAAEISELRHLNYARENKRDLVTASKPLSILLIENLPSPSHHIWTEHLVKGLLRKGHHVHAVSIRETKVKGKLAQNLTYAVFDGLMQSVEKSDDYNLVKWEQYSVFYTMYSIYQFSMLFACDTSIKTEAAKELLEMTKTVKFDVIVQDITSSQCFYGLWEDYVGGPNYPTVRPYPGSIAKLEGLWLKTWNVLYYIVDDLIRYYYFLPAVQRLTEEYVGHAIRPLREIEKDRINIVLINSHPAFEPAIPLPPNTLEIAGLNAQTVQPIADEVVVTYPE</sequence>
<keyword evidence="1" id="KW-0808">Transferase</keyword>
<keyword evidence="2" id="KW-1185">Reference proteome</keyword>
<dbReference type="GO" id="GO:0016740">
    <property type="term" value="F:transferase activity"/>
    <property type="evidence" value="ECO:0007669"/>
    <property type="project" value="UniProtKB-KW"/>
</dbReference>
<dbReference type="EMBL" id="QBLH01002601">
    <property type="protein sequence ID" value="TGZ47946.1"/>
    <property type="molecule type" value="Genomic_DNA"/>
</dbReference>
<dbReference type="STRING" id="300112.A0A4S2KG69"/>
<protein>
    <submittedName>
        <fullName evidence="1">UDP-glucuronosyltransferase 2B19</fullName>
    </submittedName>
</protein>
<feature type="non-terminal residue" evidence="1">
    <location>
        <position position="315"/>
    </location>
</feature>
<gene>
    <name evidence="1" type="ORF">DBV15_12487</name>
</gene>
<dbReference type="Proteomes" id="UP000310200">
    <property type="component" value="Unassembled WGS sequence"/>
</dbReference>
<name>A0A4S2KG69_9HYME</name>
<reference evidence="1 2" key="1">
    <citation type="journal article" date="2019" name="Philos. Trans. R. Soc. Lond., B, Biol. Sci.">
        <title>Ant behaviour and brain gene expression of defending hosts depend on the ecological success of the intruding social parasite.</title>
        <authorList>
            <person name="Kaur R."/>
            <person name="Stoldt M."/>
            <person name="Jongepier E."/>
            <person name="Feldmeyer B."/>
            <person name="Menzel F."/>
            <person name="Bornberg-Bauer E."/>
            <person name="Foitzik S."/>
        </authorList>
    </citation>
    <scope>NUCLEOTIDE SEQUENCE [LARGE SCALE GENOMIC DNA]</scope>
    <source>
        <tissue evidence="1">Whole body</tissue>
    </source>
</reference>
<proteinExistence type="predicted"/>
<organism evidence="1 2">
    <name type="scientific">Temnothorax longispinosus</name>
    <dbReference type="NCBI Taxonomy" id="300112"/>
    <lineage>
        <taxon>Eukaryota</taxon>
        <taxon>Metazoa</taxon>
        <taxon>Ecdysozoa</taxon>
        <taxon>Arthropoda</taxon>
        <taxon>Hexapoda</taxon>
        <taxon>Insecta</taxon>
        <taxon>Pterygota</taxon>
        <taxon>Neoptera</taxon>
        <taxon>Endopterygota</taxon>
        <taxon>Hymenoptera</taxon>
        <taxon>Apocrita</taxon>
        <taxon>Aculeata</taxon>
        <taxon>Formicoidea</taxon>
        <taxon>Formicidae</taxon>
        <taxon>Myrmicinae</taxon>
        <taxon>Temnothorax</taxon>
    </lineage>
</organism>
<evidence type="ECO:0000313" key="2">
    <source>
        <dbReference type="Proteomes" id="UP000310200"/>
    </source>
</evidence>
<dbReference type="AlphaFoldDB" id="A0A4S2KG69"/>
<dbReference type="SUPFAM" id="SSF53756">
    <property type="entry name" value="UDP-Glycosyltransferase/glycogen phosphorylase"/>
    <property type="match status" value="1"/>
</dbReference>
<accession>A0A4S2KG69</accession>
<feature type="non-terminal residue" evidence="1">
    <location>
        <position position="1"/>
    </location>
</feature>